<sequence length="76" mass="7812">MIISFRGPVPTSTFRDDAALVGAALVGVLSGVLVVAALVGAILVDVVDTALFNFAAASSLLLVLLLLLVRISLTKY</sequence>
<organism evidence="2">
    <name type="scientific">Rhizophagus irregularis (strain DAOM 181602 / DAOM 197198 / MUCL 43194)</name>
    <name type="common">Arbuscular mycorrhizal fungus</name>
    <name type="synonym">Glomus intraradices</name>
    <dbReference type="NCBI Taxonomy" id="747089"/>
    <lineage>
        <taxon>Eukaryota</taxon>
        <taxon>Fungi</taxon>
        <taxon>Fungi incertae sedis</taxon>
        <taxon>Mucoromycota</taxon>
        <taxon>Glomeromycotina</taxon>
        <taxon>Glomeromycetes</taxon>
        <taxon>Glomerales</taxon>
        <taxon>Glomeraceae</taxon>
        <taxon>Rhizophagus</taxon>
    </lineage>
</organism>
<keyword evidence="1" id="KW-1133">Transmembrane helix</keyword>
<dbReference type="AlphaFoldDB" id="U9U448"/>
<protein>
    <submittedName>
        <fullName evidence="2">Uncharacterized protein</fullName>
    </submittedName>
</protein>
<feature type="transmembrane region" description="Helical" evidence="1">
    <location>
        <begin position="20"/>
        <end position="44"/>
    </location>
</feature>
<keyword evidence="1" id="KW-0812">Transmembrane</keyword>
<dbReference type="HOGENOM" id="CLU_2655714_0_0_1"/>
<proteinExistence type="predicted"/>
<accession>U9U448</accession>
<keyword evidence="1" id="KW-0472">Membrane</keyword>
<dbReference type="EMBL" id="KI282882">
    <property type="protein sequence ID" value="ESA14462.1"/>
    <property type="molecule type" value="Genomic_DNA"/>
</dbReference>
<evidence type="ECO:0000313" key="2">
    <source>
        <dbReference type="EMBL" id="ESA14462.1"/>
    </source>
</evidence>
<feature type="transmembrane region" description="Helical" evidence="1">
    <location>
        <begin position="50"/>
        <end position="69"/>
    </location>
</feature>
<name>U9U448_RHIID</name>
<evidence type="ECO:0000256" key="1">
    <source>
        <dbReference type="SAM" id="Phobius"/>
    </source>
</evidence>
<gene>
    <name evidence="2" type="ORF">GLOINDRAFT_24928</name>
</gene>
<reference evidence="2" key="1">
    <citation type="submission" date="2013-07" db="EMBL/GenBank/DDBJ databases">
        <title>The genome of an arbuscular mycorrhizal fungus provides insights into the evolution of the oldest plant symbiosis.</title>
        <authorList>
            <consortium name="DOE Joint Genome Institute"/>
            <person name="Tisserant E."/>
            <person name="Malbreil M."/>
            <person name="Kuo A."/>
            <person name="Kohler A."/>
            <person name="Symeonidi A."/>
            <person name="Balestrini R."/>
            <person name="Charron P."/>
            <person name="Duensing N."/>
            <person name="Frei-dit-Frey N."/>
            <person name="Gianinazzi-Pearson V."/>
            <person name="Gilbert B."/>
            <person name="Handa Y."/>
            <person name="Hijri M."/>
            <person name="Kaul R."/>
            <person name="Kawaguchi M."/>
            <person name="Krajinski F."/>
            <person name="Lammers P."/>
            <person name="Lapierre D."/>
            <person name="Masclaux F.G."/>
            <person name="Murat C."/>
            <person name="Morin E."/>
            <person name="Ndikumana S."/>
            <person name="Pagni M."/>
            <person name="Petitpierre D."/>
            <person name="Requena N."/>
            <person name="Rosikiewicz P."/>
            <person name="Riley R."/>
            <person name="Saito K."/>
            <person name="San Clemente H."/>
            <person name="Shapiro H."/>
            <person name="van Tuinen D."/>
            <person name="Becard G."/>
            <person name="Bonfante P."/>
            <person name="Paszkowski U."/>
            <person name="Shachar-Hill Y."/>
            <person name="Young J.P."/>
            <person name="Sanders I.R."/>
            <person name="Henrissat B."/>
            <person name="Rensing S.A."/>
            <person name="Grigoriev I.V."/>
            <person name="Corradi N."/>
            <person name="Roux C."/>
            <person name="Martin F."/>
        </authorList>
    </citation>
    <scope>NUCLEOTIDE SEQUENCE</scope>
    <source>
        <strain evidence="2">DAOM 197198</strain>
    </source>
</reference>